<feature type="transmembrane region" description="Helical" evidence="1">
    <location>
        <begin position="93"/>
        <end position="113"/>
    </location>
</feature>
<dbReference type="EMBL" id="CP003108">
    <property type="protein sequence ID" value="AET66748.1"/>
    <property type="molecule type" value="Genomic_DNA"/>
</dbReference>
<keyword evidence="1" id="KW-0812">Transmembrane</keyword>
<feature type="transmembrane region" description="Helical" evidence="1">
    <location>
        <begin position="68"/>
        <end position="87"/>
    </location>
</feature>
<accession>G7WAI0</accession>
<dbReference type="RefSeq" id="WP_014183569.1">
    <property type="nucleotide sequence ID" value="NC_016584.1"/>
</dbReference>
<evidence type="ECO:0000313" key="2">
    <source>
        <dbReference type="EMBL" id="AET66748.1"/>
    </source>
</evidence>
<feature type="transmembrane region" description="Helical" evidence="1">
    <location>
        <begin position="125"/>
        <end position="154"/>
    </location>
</feature>
<feature type="transmembrane region" description="Helical" evidence="1">
    <location>
        <begin position="35"/>
        <end position="56"/>
    </location>
</feature>
<dbReference type="PATRIC" id="fig|768706.3.peg.1049"/>
<keyword evidence="1" id="KW-1133">Transmembrane helix</keyword>
<keyword evidence="3" id="KW-1185">Reference proteome</keyword>
<dbReference type="KEGG" id="dor:Desor_1074"/>
<reference evidence="3" key="1">
    <citation type="submission" date="2011-11" db="EMBL/GenBank/DDBJ databases">
        <title>Complete sequence of Desulfosporosinus orientis DSM 765.</title>
        <authorList>
            <person name="Lucas S."/>
            <person name="Han J."/>
            <person name="Lapidus A."/>
            <person name="Cheng J.-F."/>
            <person name="Goodwin L."/>
            <person name="Pitluck S."/>
            <person name="Peters L."/>
            <person name="Ovchinnikova G."/>
            <person name="Teshima H."/>
            <person name="Detter J.C."/>
            <person name="Han C."/>
            <person name="Tapia R."/>
            <person name="Land M."/>
            <person name="Hauser L."/>
            <person name="Kyrpides N."/>
            <person name="Ivanova N."/>
            <person name="Pagani I."/>
            <person name="Pester M."/>
            <person name="Spring S."/>
            <person name="Ollivier B."/>
            <person name="Rattei T."/>
            <person name="Klenk H.-P."/>
            <person name="Wagner M."/>
            <person name="Loy A."/>
            <person name="Woyke T."/>
        </authorList>
    </citation>
    <scope>NUCLEOTIDE SEQUENCE [LARGE SCALE GENOMIC DNA]</scope>
    <source>
        <strain evidence="3">ATCC 19365 / DSM 765 / NCIMB 8382 / VKM B-1628</strain>
    </source>
</reference>
<name>G7WAI0_DESOD</name>
<gene>
    <name evidence="2" type="ordered locus">Desor_1074</name>
</gene>
<dbReference type="HOGENOM" id="CLU_112786_0_1_9"/>
<evidence type="ECO:0000313" key="3">
    <source>
        <dbReference type="Proteomes" id="UP000006346"/>
    </source>
</evidence>
<dbReference type="AlphaFoldDB" id="G7WAI0"/>
<reference evidence="2 3" key="2">
    <citation type="journal article" date="2012" name="J. Bacteriol.">
        <title>Complete genome sequences of Desulfosporosinus orientis DSM765T, Desulfosporosinus youngiae DSM17734T, Desulfosporosinus meridiei DSM13257T, and Desulfosporosinus acidiphilus DSM22704T.</title>
        <authorList>
            <person name="Pester M."/>
            <person name="Brambilla E."/>
            <person name="Alazard D."/>
            <person name="Rattei T."/>
            <person name="Weinmaier T."/>
            <person name="Han J."/>
            <person name="Lucas S."/>
            <person name="Lapidus A."/>
            <person name="Cheng J.F."/>
            <person name="Goodwin L."/>
            <person name="Pitluck S."/>
            <person name="Peters L."/>
            <person name="Ovchinnikova G."/>
            <person name="Teshima H."/>
            <person name="Detter J.C."/>
            <person name="Han C.S."/>
            <person name="Tapia R."/>
            <person name="Land M.L."/>
            <person name="Hauser L."/>
            <person name="Kyrpides N.C."/>
            <person name="Ivanova N.N."/>
            <person name="Pagani I."/>
            <person name="Huntmann M."/>
            <person name="Wei C.L."/>
            <person name="Davenport K.W."/>
            <person name="Daligault H."/>
            <person name="Chain P.S."/>
            <person name="Chen A."/>
            <person name="Mavromatis K."/>
            <person name="Markowitz V."/>
            <person name="Szeto E."/>
            <person name="Mikhailova N."/>
            <person name="Pati A."/>
            <person name="Wagner M."/>
            <person name="Woyke T."/>
            <person name="Ollivier B."/>
            <person name="Klenk H.P."/>
            <person name="Spring S."/>
            <person name="Loy A."/>
        </authorList>
    </citation>
    <scope>NUCLEOTIDE SEQUENCE [LARGE SCALE GENOMIC DNA]</scope>
    <source>
        <strain evidence="3">ATCC 19365 / DSM 765 / NCIMB 8382 / VKM B-1628</strain>
    </source>
</reference>
<dbReference type="Pfam" id="PF03862">
    <property type="entry name" value="SpoVAC_SpoVAEB"/>
    <property type="match status" value="1"/>
</dbReference>
<proteinExistence type="predicted"/>
<sequence>MANENMQKPSISVTPEDYQKLSQQYTPKPTIMKNVILAFIVGGIICSIGQIFINIFKTLGLAQVEASTAATATMIFLGALLTGLGVYDQIGKFAGAGSIVPVTGFANSIVAPAMEFRREGYVMGVGAKLFTVAGPVLVYGIATSIVVGVAYYLLHL</sequence>
<dbReference type="Proteomes" id="UP000006346">
    <property type="component" value="Chromosome"/>
</dbReference>
<dbReference type="InterPro" id="IPR005562">
    <property type="entry name" value="SpoVA"/>
</dbReference>
<keyword evidence="1" id="KW-0472">Membrane</keyword>
<evidence type="ECO:0000256" key="1">
    <source>
        <dbReference type="SAM" id="Phobius"/>
    </source>
</evidence>
<dbReference type="NCBIfam" id="TIGR02838">
    <property type="entry name" value="spore_V_AC"/>
    <property type="match status" value="1"/>
</dbReference>
<dbReference type="STRING" id="768706.Desor_1074"/>
<dbReference type="OrthoDB" id="9797988at2"/>
<dbReference type="PANTHER" id="PTHR38450">
    <property type="entry name" value="STAGE V SPORULATION PROTEIN AC-RELATED"/>
    <property type="match status" value="1"/>
</dbReference>
<dbReference type="eggNOG" id="ENOG5031DDD">
    <property type="taxonomic scope" value="Bacteria"/>
</dbReference>
<dbReference type="InterPro" id="IPR014203">
    <property type="entry name" value="Spore_V_AC"/>
</dbReference>
<dbReference type="PANTHER" id="PTHR38450:SF1">
    <property type="entry name" value="STAGE V SPORULATION PROTEIN AC"/>
    <property type="match status" value="1"/>
</dbReference>
<organism evidence="2 3">
    <name type="scientific">Desulfosporosinus orientis (strain ATCC 19365 / DSM 765 / NCIMB 8382 / VKM B-1628 / Singapore I)</name>
    <name type="common">Desulfotomaculum orientis</name>
    <dbReference type="NCBI Taxonomy" id="768706"/>
    <lineage>
        <taxon>Bacteria</taxon>
        <taxon>Bacillati</taxon>
        <taxon>Bacillota</taxon>
        <taxon>Clostridia</taxon>
        <taxon>Eubacteriales</taxon>
        <taxon>Desulfitobacteriaceae</taxon>
        <taxon>Desulfosporosinus</taxon>
    </lineage>
</organism>
<protein>
    <submittedName>
        <fullName evidence="2">Stage V sporulation protein AC</fullName>
    </submittedName>
</protein>